<sequence length="337" mass="39601">MLRKIIRCYKKHIFCCLCIIFFIKDRNERQSEREFEQSQYININLRDIVDQIRKTSKTSVQPLNNLTSSYRLLKIPLKKKCMSHICGSVDMIYLVKSSVLNFSKRIAIRETWGNNTRMRTLTIFIIGYSEPLQSSIDFESKKYDDILQFDMQDIYDNLVFKTVFSIAWLCDINIQAKFIHFVDDDRMINPQNLLDLAIKSIPLFEMKMVGFKVTSAKPYRRNSSKWYISVNEYEFDVWPPYLIGGTAVTNMLVIKTLREAIPYSKVIRIEDAYIGILANMLNINLEHNEGFLPVFVPGSKLIDKISSPDYKSYDIMSREWKVINSHFEYISKESNMV</sequence>
<reference evidence="11" key="1">
    <citation type="submission" date="2021-03" db="EMBL/GenBank/DDBJ databases">
        <authorList>
            <person name="Bekaert M."/>
        </authorList>
    </citation>
    <scope>NUCLEOTIDE SEQUENCE</scope>
</reference>
<evidence type="ECO:0000256" key="4">
    <source>
        <dbReference type="ARBA" id="ARBA00022679"/>
    </source>
</evidence>
<comment type="caution">
    <text evidence="11">The sequence shown here is derived from an EMBL/GenBank/DDBJ whole genome shotgun (WGS) entry which is preliminary data.</text>
</comment>
<dbReference type="Proteomes" id="UP000683360">
    <property type="component" value="Unassembled WGS sequence"/>
</dbReference>
<evidence type="ECO:0000256" key="9">
    <source>
        <dbReference type="ARBA" id="ARBA00023136"/>
    </source>
</evidence>
<protein>
    <recommendedName>
        <fullName evidence="10">Hexosyltransferase</fullName>
        <ecNumber evidence="10">2.4.1.-</ecNumber>
    </recommendedName>
</protein>
<evidence type="ECO:0000256" key="10">
    <source>
        <dbReference type="RuleBase" id="RU363063"/>
    </source>
</evidence>
<keyword evidence="8 10" id="KW-0333">Golgi apparatus</keyword>
<dbReference type="PANTHER" id="PTHR11214">
    <property type="entry name" value="BETA-1,3-N-ACETYLGLUCOSAMINYLTRANSFERASE"/>
    <property type="match status" value="1"/>
</dbReference>
<accession>A0A8S3QRK6</accession>
<gene>
    <name evidence="11" type="ORF">MEDL_10790</name>
</gene>
<name>A0A8S3QRK6_MYTED</name>
<keyword evidence="7" id="KW-1133">Transmembrane helix</keyword>
<dbReference type="Gene3D" id="3.90.550.50">
    <property type="match status" value="1"/>
</dbReference>
<dbReference type="AlphaFoldDB" id="A0A8S3QRK6"/>
<evidence type="ECO:0000256" key="5">
    <source>
        <dbReference type="ARBA" id="ARBA00022692"/>
    </source>
</evidence>
<evidence type="ECO:0000313" key="12">
    <source>
        <dbReference type="Proteomes" id="UP000683360"/>
    </source>
</evidence>
<keyword evidence="4 11" id="KW-0808">Transferase</keyword>
<dbReference type="OrthoDB" id="6145110at2759"/>
<evidence type="ECO:0000256" key="6">
    <source>
        <dbReference type="ARBA" id="ARBA00022968"/>
    </source>
</evidence>
<keyword evidence="6" id="KW-0735">Signal-anchor</keyword>
<dbReference type="PANTHER" id="PTHR11214:SF349">
    <property type="entry name" value="BETA-1,3-GALACTOSYLTRANSFERASE BRN"/>
    <property type="match status" value="1"/>
</dbReference>
<dbReference type="InterPro" id="IPR002659">
    <property type="entry name" value="Glyco_trans_31"/>
</dbReference>
<keyword evidence="5" id="KW-0812">Transmembrane</keyword>
<evidence type="ECO:0000256" key="2">
    <source>
        <dbReference type="ARBA" id="ARBA00008661"/>
    </source>
</evidence>
<dbReference type="EC" id="2.4.1.-" evidence="10"/>
<evidence type="ECO:0000256" key="7">
    <source>
        <dbReference type="ARBA" id="ARBA00022989"/>
    </source>
</evidence>
<keyword evidence="3 10" id="KW-0328">Glycosyltransferase</keyword>
<keyword evidence="12" id="KW-1185">Reference proteome</keyword>
<evidence type="ECO:0000313" key="11">
    <source>
        <dbReference type="EMBL" id="CAG2195910.1"/>
    </source>
</evidence>
<dbReference type="EMBL" id="CAJPWZ010000536">
    <property type="protein sequence ID" value="CAG2195910.1"/>
    <property type="molecule type" value="Genomic_DNA"/>
</dbReference>
<comment type="subcellular location">
    <subcellularLocation>
        <location evidence="1 10">Golgi apparatus membrane</location>
        <topology evidence="1 10">Single-pass type II membrane protein</topology>
    </subcellularLocation>
</comment>
<dbReference type="GO" id="GO:0016758">
    <property type="term" value="F:hexosyltransferase activity"/>
    <property type="evidence" value="ECO:0007669"/>
    <property type="project" value="InterPro"/>
</dbReference>
<keyword evidence="9" id="KW-0472">Membrane</keyword>
<evidence type="ECO:0000256" key="3">
    <source>
        <dbReference type="ARBA" id="ARBA00022676"/>
    </source>
</evidence>
<proteinExistence type="inferred from homology"/>
<evidence type="ECO:0000256" key="8">
    <source>
        <dbReference type="ARBA" id="ARBA00023034"/>
    </source>
</evidence>
<comment type="similarity">
    <text evidence="2 10">Belongs to the glycosyltransferase 31 family.</text>
</comment>
<evidence type="ECO:0000256" key="1">
    <source>
        <dbReference type="ARBA" id="ARBA00004323"/>
    </source>
</evidence>
<dbReference type="GO" id="GO:0008194">
    <property type="term" value="F:UDP-glycosyltransferase activity"/>
    <property type="evidence" value="ECO:0007669"/>
    <property type="project" value="TreeGrafter"/>
</dbReference>
<dbReference type="Pfam" id="PF01762">
    <property type="entry name" value="Galactosyl_T"/>
    <property type="match status" value="1"/>
</dbReference>
<organism evidence="11 12">
    <name type="scientific">Mytilus edulis</name>
    <name type="common">Blue mussel</name>
    <dbReference type="NCBI Taxonomy" id="6550"/>
    <lineage>
        <taxon>Eukaryota</taxon>
        <taxon>Metazoa</taxon>
        <taxon>Spiralia</taxon>
        <taxon>Lophotrochozoa</taxon>
        <taxon>Mollusca</taxon>
        <taxon>Bivalvia</taxon>
        <taxon>Autobranchia</taxon>
        <taxon>Pteriomorphia</taxon>
        <taxon>Mytilida</taxon>
        <taxon>Mytiloidea</taxon>
        <taxon>Mytilidae</taxon>
        <taxon>Mytilinae</taxon>
        <taxon>Mytilus</taxon>
    </lineage>
</organism>
<dbReference type="GO" id="GO:0000139">
    <property type="term" value="C:Golgi membrane"/>
    <property type="evidence" value="ECO:0007669"/>
    <property type="project" value="UniProtKB-SubCell"/>
</dbReference>
<dbReference type="GO" id="GO:0006493">
    <property type="term" value="P:protein O-linked glycosylation"/>
    <property type="evidence" value="ECO:0007669"/>
    <property type="project" value="TreeGrafter"/>
</dbReference>